<feature type="transmembrane region" description="Helical" evidence="7">
    <location>
        <begin position="12"/>
        <end position="37"/>
    </location>
</feature>
<sequence>MNFNAVNAFSIVFAAIIFSLFTFAVFFAASTICYAVYKDKHLQVPTAVPVINLCFAGLLLEFVSGVFTLVFDVLQINSTTELGHGVKSFIEEFAISVYFQALFLISITRYSLVLCGRKLARMTVKQTTCCITFSWIISTVYASLVAFFQQEASADVTKYSRGVAAAQFAFLAFLHFGTLCMYANLVIYFHQKTDNLPPDFYSLDSSRRRIAERNIRVSAKNIQMIALMVLTLCSCHLPYLGCITTAMFTGQLSHDAKVCAVVLMQCGILVNFVIYGYLNKRLKRVIRPLLHRIVDKITHKRRRRQINELLPMNNLSYTGSSLTISRSDSYELTRSKLALFNR</sequence>
<dbReference type="PANTHER" id="PTHR24241:SF76">
    <property type="entry name" value="NEUROPEPTIDE SIFAMIDE RECEPTOR"/>
    <property type="match status" value="1"/>
</dbReference>
<dbReference type="InterPro" id="IPR017452">
    <property type="entry name" value="GPCR_Rhodpsn_7TM"/>
</dbReference>
<feature type="transmembrane region" description="Helical" evidence="7">
    <location>
        <begin position="168"/>
        <end position="189"/>
    </location>
</feature>
<dbReference type="EMBL" id="CALNXJ010000016">
    <property type="protein sequence ID" value="CAH3117712.1"/>
    <property type="molecule type" value="Genomic_DNA"/>
</dbReference>
<feature type="transmembrane region" description="Helical" evidence="7">
    <location>
        <begin position="260"/>
        <end position="278"/>
    </location>
</feature>
<reference evidence="9 10" key="1">
    <citation type="submission" date="2022-05" db="EMBL/GenBank/DDBJ databases">
        <authorList>
            <consortium name="Genoscope - CEA"/>
            <person name="William W."/>
        </authorList>
    </citation>
    <scope>NUCLEOTIDE SEQUENCE [LARGE SCALE GENOMIC DNA]</scope>
</reference>
<dbReference type="GO" id="GO:0042277">
    <property type="term" value="F:peptide binding"/>
    <property type="evidence" value="ECO:0007669"/>
    <property type="project" value="TreeGrafter"/>
</dbReference>
<dbReference type="InterPro" id="IPR000276">
    <property type="entry name" value="GPCR_Rhodpsn"/>
</dbReference>
<keyword evidence="4 7" id="KW-1133">Transmembrane helix</keyword>
<dbReference type="Pfam" id="PF00001">
    <property type="entry name" value="7tm_1"/>
    <property type="match status" value="1"/>
</dbReference>
<evidence type="ECO:0000256" key="6">
    <source>
        <dbReference type="ARBA" id="ARBA00023170"/>
    </source>
</evidence>
<keyword evidence="5 7" id="KW-0472">Membrane</keyword>
<name>A0AAU9WLB5_9CNID</name>
<dbReference type="AlphaFoldDB" id="A0AAU9WLB5"/>
<dbReference type="PANTHER" id="PTHR24241">
    <property type="entry name" value="NEUROPEPTIDE RECEPTOR-RELATED G-PROTEIN COUPLED RECEPTOR"/>
    <property type="match status" value="1"/>
</dbReference>
<dbReference type="GO" id="GO:0004930">
    <property type="term" value="F:G protein-coupled receptor activity"/>
    <property type="evidence" value="ECO:0007669"/>
    <property type="project" value="InterPro"/>
</dbReference>
<feature type="transmembrane region" description="Helical" evidence="7">
    <location>
        <begin position="49"/>
        <end position="73"/>
    </location>
</feature>
<evidence type="ECO:0000256" key="3">
    <source>
        <dbReference type="ARBA" id="ARBA00022692"/>
    </source>
</evidence>
<protein>
    <recommendedName>
        <fullName evidence="8">G-protein coupled receptors family 1 profile domain-containing protein</fullName>
    </recommendedName>
</protein>
<feature type="domain" description="G-protein coupled receptors family 1 profile" evidence="8">
    <location>
        <begin position="28"/>
        <end position="275"/>
    </location>
</feature>
<dbReference type="Proteomes" id="UP001159428">
    <property type="component" value="Unassembled WGS sequence"/>
</dbReference>
<evidence type="ECO:0000256" key="2">
    <source>
        <dbReference type="ARBA" id="ARBA00022475"/>
    </source>
</evidence>
<feature type="transmembrane region" description="Helical" evidence="7">
    <location>
        <begin position="127"/>
        <end position="148"/>
    </location>
</feature>
<evidence type="ECO:0000256" key="5">
    <source>
        <dbReference type="ARBA" id="ARBA00023136"/>
    </source>
</evidence>
<comment type="caution">
    <text evidence="9">The sequence shown here is derived from an EMBL/GenBank/DDBJ whole genome shotgun (WGS) entry which is preliminary data.</text>
</comment>
<evidence type="ECO:0000256" key="7">
    <source>
        <dbReference type="SAM" id="Phobius"/>
    </source>
</evidence>
<evidence type="ECO:0000313" key="9">
    <source>
        <dbReference type="EMBL" id="CAH3117712.1"/>
    </source>
</evidence>
<evidence type="ECO:0000256" key="4">
    <source>
        <dbReference type="ARBA" id="ARBA00022989"/>
    </source>
</evidence>
<keyword evidence="10" id="KW-1185">Reference proteome</keyword>
<dbReference type="CDD" id="cd00637">
    <property type="entry name" value="7tm_classA_rhodopsin-like"/>
    <property type="match status" value="1"/>
</dbReference>
<dbReference type="PROSITE" id="PS50262">
    <property type="entry name" value="G_PROTEIN_RECEP_F1_2"/>
    <property type="match status" value="1"/>
</dbReference>
<evidence type="ECO:0000313" key="10">
    <source>
        <dbReference type="Proteomes" id="UP001159428"/>
    </source>
</evidence>
<evidence type="ECO:0000259" key="8">
    <source>
        <dbReference type="PROSITE" id="PS50262"/>
    </source>
</evidence>
<gene>
    <name evidence="9" type="ORF">PMEA_00007617</name>
</gene>
<evidence type="ECO:0000256" key="1">
    <source>
        <dbReference type="ARBA" id="ARBA00004651"/>
    </source>
</evidence>
<proteinExistence type="predicted"/>
<dbReference type="GO" id="GO:0005886">
    <property type="term" value="C:plasma membrane"/>
    <property type="evidence" value="ECO:0007669"/>
    <property type="project" value="UniProtKB-SubCell"/>
</dbReference>
<organism evidence="9 10">
    <name type="scientific">Pocillopora meandrina</name>
    <dbReference type="NCBI Taxonomy" id="46732"/>
    <lineage>
        <taxon>Eukaryota</taxon>
        <taxon>Metazoa</taxon>
        <taxon>Cnidaria</taxon>
        <taxon>Anthozoa</taxon>
        <taxon>Hexacorallia</taxon>
        <taxon>Scleractinia</taxon>
        <taxon>Astrocoeniina</taxon>
        <taxon>Pocilloporidae</taxon>
        <taxon>Pocillopora</taxon>
    </lineage>
</organism>
<comment type="subcellular location">
    <subcellularLocation>
        <location evidence="1">Cell membrane</location>
        <topology evidence="1">Multi-pass membrane protein</topology>
    </subcellularLocation>
</comment>
<feature type="transmembrane region" description="Helical" evidence="7">
    <location>
        <begin position="225"/>
        <end position="248"/>
    </location>
</feature>
<keyword evidence="3 7" id="KW-0812">Transmembrane</keyword>
<keyword evidence="2" id="KW-1003">Cell membrane</keyword>
<dbReference type="Gene3D" id="1.20.1070.10">
    <property type="entry name" value="Rhodopsin 7-helix transmembrane proteins"/>
    <property type="match status" value="1"/>
</dbReference>
<feature type="transmembrane region" description="Helical" evidence="7">
    <location>
        <begin position="93"/>
        <end position="115"/>
    </location>
</feature>
<dbReference type="SUPFAM" id="SSF81321">
    <property type="entry name" value="Family A G protein-coupled receptor-like"/>
    <property type="match status" value="1"/>
</dbReference>
<accession>A0AAU9WLB5</accession>
<keyword evidence="6" id="KW-0675">Receptor</keyword>
<dbReference type="GO" id="GO:0032870">
    <property type="term" value="P:cellular response to hormone stimulus"/>
    <property type="evidence" value="ECO:0007669"/>
    <property type="project" value="TreeGrafter"/>
</dbReference>